<dbReference type="PRINTS" id="PR01713">
    <property type="entry name" value="NUCEPIMERASE"/>
</dbReference>
<comment type="similarity">
    <text evidence="1">Belongs to the NAD(P)-dependent epimerase/dehydratase family.</text>
</comment>
<dbReference type="EMBL" id="JAPCHZ010000004">
    <property type="protein sequence ID" value="MCW4452095.1"/>
    <property type="molecule type" value="Genomic_DNA"/>
</dbReference>
<dbReference type="Proteomes" id="UP001209107">
    <property type="component" value="Unassembled WGS sequence"/>
</dbReference>
<evidence type="ECO:0000313" key="3">
    <source>
        <dbReference type="EMBL" id="MCW4452095.1"/>
    </source>
</evidence>
<reference evidence="3 4" key="1">
    <citation type="submission" date="2022-10" db="EMBL/GenBank/DDBJ databases">
        <title>Kaistella sp. BT-6-1-3.</title>
        <authorList>
            <person name="Ai J."/>
            <person name="Deng Z."/>
        </authorList>
    </citation>
    <scope>NUCLEOTIDE SEQUENCE [LARGE SCALE GENOMIC DNA]</scope>
    <source>
        <strain evidence="3 4">BT6-1-3</strain>
    </source>
</reference>
<proteinExistence type="inferred from homology"/>
<dbReference type="SUPFAM" id="SSF51735">
    <property type="entry name" value="NAD(P)-binding Rossmann-fold domains"/>
    <property type="match status" value="1"/>
</dbReference>
<protein>
    <submittedName>
        <fullName evidence="3">SDR family NAD(P)-dependent oxidoreductase</fullName>
    </submittedName>
</protein>
<feature type="domain" description="NAD-dependent epimerase/dehydratase" evidence="2">
    <location>
        <begin position="4"/>
        <end position="145"/>
    </location>
</feature>
<evidence type="ECO:0000313" key="4">
    <source>
        <dbReference type="Proteomes" id="UP001209107"/>
    </source>
</evidence>
<name>A0ABT3JMS5_9FLAO</name>
<accession>A0ABT3JMS5</accession>
<evidence type="ECO:0000256" key="1">
    <source>
        <dbReference type="ARBA" id="ARBA00007637"/>
    </source>
</evidence>
<dbReference type="InterPro" id="IPR036291">
    <property type="entry name" value="NAD(P)-bd_dom_sf"/>
</dbReference>
<evidence type="ECO:0000259" key="2">
    <source>
        <dbReference type="Pfam" id="PF01370"/>
    </source>
</evidence>
<dbReference type="InterPro" id="IPR001509">
    <property type="entry name" value="Epimerase_deHydtase"/>
</dbReference>
<feature type="domain" description="NAD-dependent epimerase/dehydratase" evidence="2">
    <location>
        <begin position="176"/>
        <end position="285"/>
    </location>
</feature>
<sequence>MKKILITGGAGFIGSQLALRLLKEGYFVTVLDNLSPQIHGENPEIDSPLYRSILGKVNFIKGDITNRHDLEKALEKADAVIHFAAETGTGQSMYEIEKYNHVNVSGTALLLDVLVNKTHNVKKFVLASSRAVYGEGKYRNADNETVYPENRTLTLMEQGFYEMTDDKGRSLTPVATDESSTLHPTSYYGLTKLQQEEMVKLVCSSVALPFVILRYQNVYGVGQSLLNPYTGILSIFSTQILSGKETNVFEDGLPSRDFINIEDTVEATFRSLKNDLANNEIINVGTGNPTSVLSVAKMLAKMYGKQEKINVSGDFRIGDIRHNFADLSKMKRILNFEPTVSFEQGISDFTDWVLKQPVHENNFQNSLIEMKQKGFLKS</sequence>
<dbReference type="Gene3D" id="3.40.50.720">
    <property type="entry name" value="NAD(P)-binding Rossmann-like Domain"/>
    <property type="match status" value="1"/>
</dbReference>
<organism evidence="3 4">
    <name type="scientific">Kaistella yananensis</name>
    <dbReference type="NCBI Taxonomy" id="2989820"/>
    <lineage>
        <taxon>Bacteria</taxon>
        <taxon>Pseudomonadati</taxon>
        <taxon>Bacteroidota</taxon>
        <taxon>Flavobacteriia</taxon>
        <taxon>Flavobacteriales</taxon>
        <taxon>Weeksellaceae</taxon>
        <taxon>Chryseobacterium group</taxon>
        <taxon>Kaistella</taxon>
    </lineage>
</organism>
<keyword evidence="4" id="KW-1185">Reference proteome</keyword>
<gene>
    <name evidence="3" type="ORF">OK344_07720</name>
</gene>
<dbReference type="PANTHER" id="PTHR43000">
    <property type="entry name" value="DTDP-D-GLUCOSE 4,6-DEHYDRATASE-RELATED"/>
    <property type="match status" value="1"/>
</dbReference>
<comment type="caution">
    <text evidence="3">The sequence shown here is derived from an EMBL/GenBank/DDBJ whole genome shotgun (WGS) entry which is preliminary data.</text>
</comment>
<dbReference type="Pfam" id="PF01370">
    <property type="entry name" value="Epimerase"/>
    <property type="match status" value="2"/>
</dbReference>
<dbReference type="RefSeq" id="WP_265144258.1">
    <property type="nucleotide sequence ID" value="NZ_JAPCHZ010000004.1"/>
</dbReference>